<dbReference type="Pfam" id="PF15243">
    <property type="entry name" value="ANAPC15"/>
    <property type="match status" value="1"/>
</dbReference>
<dbReference type="GO" id="GO:0005680">
    <property type="term" value="C:anaphase-promoting complex"/>
    <property type="evidence" value="ECO:0007669"/>
    <property type="project" value="InterPro"/>
</dbReference>
<evidence type="ECO:0000313" key="9">
    <source>
        <dbReference type="Proteomes" id="UP000014760"/>
    </source>
</evidence>
<evidence type="ECO:0000313" key="7">
    <source>
        <dbReference type="EMBL" id="ELT88158.1"/>
    </source>
</evidence>
<evidence type="ECO:0000256" key="3">
    <source>
        <dbReference type="ARBA" id="ARBA00022618"/>
    </source>
</evidence>
<dbReference type="EMBL" id="AMQN01003479">
    <property type="status" value="NOT_ANNOTATED_CDS"/>
    <property type="molecule type" value="Genomic_DNA"/>
</dbReference>
<dbReference type="FunCoup" id="R7T557">
    <property type="interactions" value="87"/>
</dbReference>
<evidence type="ECO:0008006" key="10">
    <source>
        <dbReference type="Google" id="ProtNLM"/>
    </source>
</evidence>
<dbReference type="GO" id="GO:0090266">
    <property type="term" value="P:regulation of mitotic cell cycle spindle assembly checkpoint"/>
    <property type="evidence" value="ECO:0007669"/>
    <property type="project" value="InterPro"/>
</dbReference>
<sequence length="119" mass="13759">MCEPFFPSLLPKEVDPLWFNVDKPCDDENELTKLEDEYQNWLQSIAEKDSQLLPIGKSSEQFNEDCYDDDDDDGDVDDDTDSNEDDELETDMIDDRDSPDQVEMEANDRTSDSPPWALN</sequence>
<dbReference type="Proteomes" id="UP000014760">
    <property type="component" value="Unassembled WGS sequence"/>
</dbReference>
<dbReference type="AlphaFoldDB" id="R7T557"/>
<reference evidence="8" key="3">
    <citation type="submission" date="2015-06" db="UniProtKB">
        <authorList>
            <consortium name="EnsemblMetazoa"/>
        </authorList>
    </citation>
    <scope>IDENTIFICATION</scope>
</reference>
<dbReference type="EnsemblMetazoa" id="CapteT165289">
    <property type="protein sequence ID" value="CapteP165289"/>
    <property type="gene ID" value="CapteG165289"/>
</dbReference>
<keyword evidence="9" id="KW-1185">Reference proteome</keyword>
<dbReference type="STRING" id="283909.R7T557"/>
<comment type="pathway">
    <text evidence="1">Protein modification; protein ubiquitination.</text>
</comment>
<dbReference type="OMA" id="EGTDQDQ"/>
<reference evidence="9" key="1">
    <citation type="submission" date="2012-12" db="EMBL/GenBank/DDBJ databases">
        <authorList>
            <person name="Hellsten U."/>
            <person name="Grimwood J."/>
            <person name="Chapman J.A."/>
            <person name="Shapiro H."/>
            <person name="Aerts A."/>
            <person name="Otillar R.P."/>
            <person name="Terry A.Y."/>
            <person name="Boore J.L."/>
            <person name="Simakov O."/>
            <person name="Marletaz F."/>
            <person name="Cho S.-J."/>
            <person name="Edsinger-Gonzales E."/>
            <person name="Havlak P."/>
            <person name="Kuo D.-H."/>
            <person name="Larsson T."/>
            <person name="Lv J."/>
            <person name="Arendt D."/>
            <person name="Savage R."/>
            <person name="Osoegawa K."/>
            <person name="de Jong P."/>
            <person name="Lindberg D.R."/>
            <person name="Seaver E.C."/>
            <person name="Weisblat D.A."/>
            <person name="Putnam N.H."/>
            <person name="Grigoriev I.V."/>
            <person name="Rokhsar D.S."/>
        </authorList>
    </citation>
    <scope>NUCLEOTIDE SEQUENCE</scope>
    <source>
        <strain evidence="9">I ESC-2004</strain>
    </source>
</reference>
<feature type="region of interest" description="Disordered" evidence="6">
    <location>
        <begin position="49"/>
        <end position="119"/>
    </location>
</feature>
<evidence type="ECO:0000256" key="1">
    <source>
        <dbReference type="ARBA" id="ARBA00004906"/>
    </source>
</evidence>
<dbReference type="InterPro" id="IPR026182">
    <property type="entry name" value="ANAPC15"/>
</dbReference>
<protein>
    <recommendedName>
        <fullName evidence="10">Anaphase-promoting complex subunit 15</fullName>
    </recommendedName>
</protein>
<dbReference type="EMBL" id="KB311953">
    <property type="protein sequence ID" value="ELT88158.1"/>
    <property type="molecule type" value="Genomic_DNA"/>
</dbReference>
<organism evidence="7">
    <name type="scientific">Capitella teleta</name>
    <name type="common">Polychaete worm</name>
    <dbReference type="NCBI Taxonomy" id="283909"/>
    <lineage>
        <taxon>Eukaryota</taxon>
        <taxon>Metazoa</taxon>
        <taxon>Spiralia</taxon>
        <taxon>Lophotrochozoa</taxon>
        <taxon>Annelida</taxon>
        <taxon>Polychaeta</taxon>
        <taxon>Sedentaria</taxon>
        <taxon>Scolecida</taxon>
        <taxon>Capitellidae</taxon>
        <taxon>Capitella</taxon>
    </lineage>
</organism>
<dbReference type="PANTHER" id="PTHR22526">
    <property type="entry name" value="ANAPHASE PROMOTING COMPLEX C SUBUNIT 15, PSEUDOGENE-RELATED"/>
    <property type="match status" value="1"/>
</dbReference>
<evidence type="ECO:0000256" key="5">
    <source>
        <dbReference type="ARBA" id="ARBA00023306"/>
    </source>
</evidence>
<reference evidence="7 9" key="2">
    <citation type="journal article" date="2013" name="Nature">
        <title>Insights into bilaterian evolution from three spiralian genomes.</title>
        <authorList>
            <person name="Simakov O."/>
            <person name="Marletaz F."/>
            <person name="Cho S.J."/>
            <person name="Edsinger-Gonzales E."/>
            <person name="Havlak P."/>
            <person name="Hellsten U."/>
            <person name="Kuo D.H."/>
            <person name="Larsson T."/>
            <person name="Lv J."/>
            <person name="Arendt D."/>
            <person name="Savage R."/>
            <person name="Osoegawa K."/>
            <person name="de Jong P."/>
            <person name="Grimwood J."/>
            <person name="Chapman J.A."/>
            <person name="Shapiro H."/>
            <person name="Aerts A."/>
            <person name="Otillar R.P."/>
            <person name="Terry A.Y."/>
            <person name="Boore J.L."/>
            <person name="Grigoriev I.V."/>
            <person name="Lindberg D.R."/>
            <person name="Seaver E.C."/>
            <person name="Weisblat D.A."/>
            <person name="Putnam N.H."/>
            <person name="Rokhsar D.S."/>
        </authorList>
    </citation>
    <scope>NUCLEOTIDE SEQUENCE</scope>
    <source>
        <strain evidence="7 9">I ESC-2004</strain>
    </source>
</reference>
<accession>R7T557</accession>
<proteinExistence type="inferred from homology"/>
<dbReference type="GO" id="GO:0051301">
    <property type="term" value="P:cell division"/>
    <property type="evidence" value="ECO:0007669"/>
    <property type="project" value="UniProtKB-KW"/>
</dbReference>
<comment type="similarity">
    <text evidence="2">Belongs to the APC15 family.</text>
</comment>
<keyword evidence="4" id="KW-0498">Mitosis</keyword>
<dbReference type="PANTHER" id="PTHR22526:SF2">
    <property type="entry name" value="ANAPHASE PROMOTING COMPLEX C SUBUNIT 15, PSEUDOGENE-RELATED"/>
    <property type="match status" value="1"/>
</dbReference>
<feature type="compositionally biased region" description="Acidic residues" evidence="6">
    <location>
        <begin position="62"/>
        <end position="92"/>
    </location>
</feature>
<keyword evidence="5" id="KW-0131">Cell cycle</keyword>
<name>R7T557_CAPTE</name>
<evidence type="ECO:0000313" key="8">
    <source>
        <dbReference type="EnsemblMetazoa" id="CapteP165289"/>
    </source>
</evidence>
<dbReference type="OrthoDB" id="6362917at2759"/>
<gene>
    <name evidence="7" type="ORF">CAPTEDRAFT_165289</name>
</gene>
<dbReference type="HOGENOM" id="CLU_142923_1_0_1"/>
<evidence type="ECO:0000256" key="2">
    <source>
        <dbReference type="ARBA" id="ARBA00009618"/>
    </source>
</evidence>
<evidence type="ECO:0000256" key="6">
    <source>
        <dbReference type="SAM" id="MobiDB-lite"/>
    </source>
</evidence>
<keyword evidence="3" id="KW-0132">Cell division</keyword>
<evidence type="ECO:0000256" key="4">
    <source>
        <dbReference type="ARBA" id="ARBA00022776"/>
    </source>
</evidence>